<evidence type="ECO:0000256" key="1">
    <source>
        <dbReference type="PROSITE-ProRule" id="PRU00339"/>
    </source>
</evidence>
<dbReference type="Gene3D" id="1.25.40.10">
    <property type="entry name" value="Tetratricopeptide repeat domain"/>
    <property type="match status" value="1"/>
</dbReference>
<feature type="domain" description="Glycosyltransferase 2-like" evidence="2">
    <location>
        <begin position="12"/>
        <end position="158"/>
    </location>
</feature>
<gene>
    <name evidence="3" type="ORF">BHU72_00275</name>
</gene>
<organism evidence="3 4">
    <name type="scientific">Desulfuribacillus stibiiarsenatis</name>
    <dbReference type="NCBI Taxonomy" id="1390249"/>
    <lineage>
        <taxon>Bacteria</taxon>
        <taxon>Bacillati</taxon>
        <taxon>Bacillota</taxon>
        <taxon>Desulfuribacillia</taxon>
        <taxon>Desulfuribacillales</taxon>
        <taxon>Desulfuribacillaceae</taxon>
        <taxon>Desulfuribacillus</taxon>
    </lineage>
</organism>
<dbReference type="InterPro" id="IPR029044">
    <property type="entry name" value="Nucleotide-diphossugar_trans"/>
</dbReference>
<dbReference type="SUPFAM" id="SSF48452">
    <property type="entry name" value="TPR-like"/>
    <property type="match status" value="1"/>
</dbReference>
<protein>
    <recommendedName>
        <fullName evidence="2">Glycosyltransferase 2-like domain-containing protein</fullName>
    </recommendedName>
</protein>
<dbReference type="STRING" id="1390249.BHU72_00275"/>
<evidence type="ECO:0000313" key="3">
    <source>
        <dbReference type="EMBL" id="OEH86747.1"/>
    </source>
</evidence>
<dbReference type="InterPro" id="IPR050834">
    <property type="entry name" value="Glycosyltransf_2"/>
</dbReference>
<dbReference type="SUPFAM" id="SSF53448">
    <property type="entry name" value="Nucleotide-diphospho-sugar transferases"/>
    <property type="match status" value="1"/>
</dbReference>
<dbReference type="RefSeq" id="WP_069700624.1">
    <property type="nucleotide sequence ID" value="NZ_MJAT01000001.1"/>
</dbReference>
<reference evidence="3 4" key="1">
    <citation type="submission" date="2016-09" db="EMBL/GenBank/DDBJ databases">
        <title>Desulfuribacillus arsenicus sp. nov., an obligately anaerobic, dissimilatory arsenic- and antimonate-reducing bacterium isolated from anoxic sediments.</title>
        <authorList>
            <person name="Abin C.A."/>
            <person name="Hollibaugh J.T."/>
        </authorList>
    </citation>
    <scope>NUCLEOTIDE SEQUENCE [LARGE SCALE GENOMIC DNA]</scope>
    <source>
        <strain evidence="3 4">MLFW-2</strain>
    </source>
</reference>
<keyword evidence="1" id="KW-0802">TPR repeat</keyword>
<dbReference type="AlphaFoldDB" id="A0A1E5L9A9"/>
<dbReference type="EMBL" id="MJAT01000001">
    <property type="protein sequence ID" value="OEH86747.1"/>
    <property type="molecule type" value="Genomic_DNA"/>
</dbReference>
<dbReference type="Gene3D" id="3.90.550.10">
    <property type="entry name" value="Spore Coat Polysaccharide Biosynthesis Protein SpsA, Chain A"/>
    <property type="match status" value="1"/>
</dbReference>
<dbReference type="InterPro" id="IPR019734">
    <property type="entry name" value="TPR_rpt"/>
</dbReference>
<dbReference type="InterPro" id="IPR011990">
    <property type="entry name" value="TPR-like_helical_dom_sf"/>
</dbReference>
<name>A0A1E5L9A9_9FIRM</name>
<sequence>MENIEEIYNKISVIIPAYNASQFIEATLDSVIGQTHPIDEVLIIDDCSTDNTVEIVNKYRGRYKNIQLIQQPMNQGGSAARNLGLKIARNEWILFMDADDVAHPTLLEKEVNLLSEINENQADIILVHPAYIQIDENGAEIPGSEMRGKQLEAHEIFGTLLFRNHIITPSGLLLKREKALEVGGFQKFQIVEDYDFVLRMSRQGYFAYVDEPLIYLRRHGANLTKDISKARDAEKAIVEQYGIDTIKKAIFARNLPYAQNLIDFVNMLFRYEQWEEGFNQLKASEVVDVEKENIQISVTFLYGIYYLHKQSYTEALNFFHDIIEKKPSHGAALNNISVLYILEKKNIEKSMQLLKKAIEIYPGYMDAMHNLQLIEENRVNYDENHPTQNDFRFTWRELRPQLLRYS</sequence>
<dbReference type="PANTHER" id="PTHR43685:SF2">
    <property type="entry name" value="GLYCOSYLTRANSFERASE 2-LIKE DOMAIN-CONTAINING PROTEIN"/>
    <property type="match status" value="1"/>
</dbReference>
<feature type="repeat" description="TPR" evidence="1">
    <location>
        <begin position="296"/>
        <end position="329"/>
    </location>
</feature>
<dbReference type="Pfam" id="PF00535">
    <property type="entry name" value="Glycos_transf_2"/>
    <property type="match status" value="1"/>
</dbReference>
<dbReference type="PROSITE" id="PS50005">
    <property type="entry name" value="TPR"/>
    <property type="match status" value="1"/>
</dbReference>
<dbReference type="InterPro" id="IPR001173">
    <property type="entry name" value="Glyco_trans_2-like"/>
</dbReference>
<evidence type="ECO:0000313" key="4">
    <source>
        <dbReference type="Proteomes" id="UP000095255"/>
    </source>
</evidence>
<keyword evidence="4" id="KW-1185">Reference proteome</keyword>
<dbReference type="PANTHER" id="PTHR43685">
    <property type="entry name" value="GLYCOSYLTRANSFERASE"/>
    <property type="match status" value="1"/>
</dbReference>
<proteinExistence type="predicted"/>
<accession>A0A1E5L9A9</accession>
<evidence type="ECO:0000259" key="2">
    <source>
        <dbReference type="Pfam" id="PF00535"/>
    </source>
</evidence>
<dbReference type="Proteomes" id="UP000095255">
    <property type="component" value="Unassembled WGS sequence"/>
</dbReference>
<comment type="caution">
    <text evidence="3">The sequence shown here is derived from an EMBL/GenBank/DDBJ whole genome shotgun (WGS) entry which is preliminary data.</text>
</comment>